<dbReference type="AlphaFoldDB" id="A0A8X6UMP0"/>
<evidence type="ECO:0000313" key="2">
    <source>
        <dbReference type="Proteomes" id="UP000887013"/>
    </source>
</evidence>
<evidence type="ECO:0000313" key="1">
    <source>
        <dbReference type="EMBL" id="GFU25558.1"/>
    </source>
</evidence>
<dbReference type="EMBL" id="BMAW01128463">
    <property type="protein sequence ID" value="GFU25558.1"/>
    <property type="molecule type" value="Genomic_DNA"/>
</dbReference>
<feature type="non-terminal residue" evidence="1">
    <location>
        <position position="1"/>
    </location>
</feature>
<sequence length="130" mass="15471">MYFERRVIYNGKIKQEKSFGNFSQKKGIKMETKQLITFLTFLLTSSAQDSWETYEDSDDYYESFEKIDIQDAKQYFCTEVKEEFKECVINFFKVQIYDSCYEKIGLKSRNFKDAVDEVCLFDDPTIPAVK</sequence>
<accession>A0A8X6UMP0</accession>
<name>A0A8X6UMP0_NEPPI</name>
<keyword evidence="2" id="KW-1185">Reference proteome</keyword>
<dbReference type="Proteomes" id="UP000887013">
    <property type="component" value="Unassembled WGS sequence"/>
</dbReference>
<gene>
    <name evidence="1" type="ORF">NPIL_341621</name>
</gene>
<organism evidence="1 2">
    <name type="scientific">Nephila pilipes</name>
    <name type="common">Giant wood spider</name>
    <name type="synonym">Nephila maculata</name>
    <dbReference type="NCBI Taxonomy" id="299642"/>
    <lineage>
        <taxon>Eukaryota</taxon>
        <taxon>Metazoa</taxon>
        <taxon>Ecdysozoa</taxon>
        <taxon>Arthropoda</taxon>
        <taxon>Chelicerata</taxon>
        <taxon>Arachnida</taxon>
        <taxon>Araneae</taxon>
        <taxon>Araneomorphae</taxon>
        <taxon>Entelegynae</taxon>
        <taxon>Araneoidea</taxon>
        <taxon>Nephilidae</taxon>
        <taxon>Nephila</taxon>
    </lineage>
</organism>
<proteinExistence type="predicted"/>
<reference evidence="1" key="1">
    <citation type="submission" date="2020-08" db="EMBL/GenBank/DDBJ databases">
        <title>Multicomponent nature underlies the extraordinary mechanical properties of spider dragline silk.</title>
        <authorList>
            <person name="Kono N."/>
            <person name="Nakamura H."/>
            <person name="Mori M."/>
            <person name="Yoshida Y."/>
            <person name="Ohtoshi R."/>
            <person name="Malay A.D."/>
            <person name="Moran D.A.P."/>
            <person name="Tomita M."/>
            <person name="Numata K."/>
            <person name="Arakawa K."/>
        </authorList>
    </citation>
    <scope>NUCLEOTIDE SEQUENCE</scope>
</reference>
<protein>
    <submittedName>
        <fullName evidence="1">Uncharacterized protein</fullName>
    </submittedName>
</protein>
<comment type="caution">
    <text evidence="1">The sequence shown here is derived from an EMBL/GenBank/DDBJ whole genome shotgun (WGS) entry which is preliminary data.</text>
</comment>